<feature type="domain" description="DUF302" evidence="1">
    <location>
        <begin position="43"/>
        <end position="106"/>
    </location>
</feature>
<dbReference type="Proteomes" id="UP000589626">
    <property type="component" value="Unassembled WGS sequence"/>
</dbReference>
<dbReference type="Gene3D" id="3.30.310.70">
    <property type="entry name" value="TT1751-like domain"/>
    <property type="match status" value="1"/>
</dbReference>
<evidence type="ECO:0000259" key="1">
    <source>
        <dbReference type="Pfam" id="PF03625"/>
    </source>
</evidence>
<name>A0A7W4VRM6_9ACTN</name>
<dbReference type="PANTHER" id="PTHR38342">
    <property type="entry name" value="SLR5037 PROTEIN"/>
    <property type="match status" value="1"/>
</dbReference>
<proteinExistence type="predicted"/>
<dbReference type="PIRSF" id="PIRSF021774">
    <property type="entry name" value="UCP021774"/>
    <property type="match status" value="1"/>
</dbReference>
<protein>
    <submittedName>
        <fullName evidence="2">Uncharacterized protein (DUF302 family)</fullName>
    </submittedName>
</protein>
<dbReference type="InterPro" id="IPR005180">
    <property type="entry name" value="DUF302"/>
</dbReference>
<dbReference type="PANTHER" id="PTHR38342:SF1">
    <property type="entry name" value="SLR5037 PROTEIN"/>
    <property type="match status" value="1"/>
</dbReference>
<accession>A0A7W4VRM6</accession>
<dbReference type="SUPFAM" id="SSF103247">
    <property type="entry name" value="TT1751-like"/>
    <property type="match status" value="1"/>
</dbReference>
<gene>
    <name evidence="2" type="ORF">FHU40_000014</name>
</gene>
<evidence type="ECO:0000313" key="3">
    <source>
        <dbReference type="Proteomes" id="UP000589626"/>
    </source>
</evidence>
<dbReference type="CDD" id="cd14797">
    <property type="entry name" value="DUF302"/>
    <property type="match status" value="1"/>
</dbReference>
<dbReference type="EMBL" id="JACHWR010000001">
    <property type="protein sequence ID" value="MBB3040213.1"/>
    <property type="molecule type" value="Genomic_DNA"/>
</dbReference>
<dbReference type="AlphaFoldDB" id="A0A7W4VRM6"/>
<dbReference type="RefSeq" id="WP_221199471.1">
    <property type="nucleotide sequence ID" value="NZ_JACHWR010000001.1"/>
</dbReference>
<evidence type="ECO:0000313" key="2">
    <source>
        <dbReference type="EMBL" id="MBB3040213.1"/>
    </source>
</evidence>
<dbReference type="InterPro" id="IPR016796">
    <property type="entry name" value="UCP021774"/>
</dbReference>
<dbReference type="InterPro" id="IPR035923">
    <property type="entry name" value="TT1751-like_sf"/>
</dbReference>
<reference evidence="2 3" key="1">
    <citation type="submission" date="2020-08" db="EMBL/GenBank/DDBJ databases">
        <title>Sequencing the genomes of 1000 actinobacteria strains.</title>
        <authorList>
            <person name="Klenk H.-P."/>
        </authorList>
    </citation>
    <scope>NUCLEOTIDE SEQUENCE [LARGE SCALE GENOMIC DNA]</scope>
    <source>
        <strain evidence="2 3">DSM 105498</strain>
    </source>
</reference>
<keyword evidence="3" id="KW-1185">Reference proteome</keyword>
<sequence length="147" mass="15618">MSTLEQAPDRYTMRIRTSLPYDDAVARVRNALAEQGFGVLTEVDVRATMKAKLDVDVPAQVILGACRPELAHRALTAAPSIAALLPCNVVVRDAGDGTTVVEAIDPDAMARLESGPVVASVAAEARTRLRDALDSLDVPDVPDVREA</sequence>
<dbReference type="Pfam" id="PF03625">
    <property type="entry name" value="DUF302"/>
    <property type="match status" value="1"/>
</dbReference>
<comment type="caution">
    <text evidence="2">The sequence shown here is derived from an EMBL/GenBank/DDBJ whole genome shotgun (WGS) entry which is preliminary data.</text>
</comment>
<organism evidence="2 3">
    <name type="scientific">Nocardioides soli</name>
    <dbReference type="NCBI Taxonomy" id="1036020"/>
    <lineage>
        <taxon>Bacteria</taxon>
        <taxon>Bacillati</taxon>
        <taxon>Actinomycetota</taxon>
        <taxon>Actinomycetes</taxon>
        <taxon>Propionibacteriales</taxon>
        <taxon>Nocardioidaceae</taxon>
        <taxon>Nocardioides</taxon>
    </lineage>
</organism>